<dbReference type="FunFam" id="1.10.472.10:FF:000154">
    <property type="entry name" value="Cyclin-B1-4"/>
    <property type="match status" value="1"/>
</dbReference>
<feature type="compositionally biased region" description="Basic and acidic residues" evidence="5">
    <location>
        <begin position="75"/>
        <end position="90"/>
    </location>
</feature>
<dbReference type="Pfam" id="PF00134">
    <property type="entry name" value="Cyclin_N"/>
    <property type="match status" value="1"/>
</dbReference>
<proteinExistence type="inferred from homology"/>
<dbReference type="GO" id="GO:0000278">
    <property type="term" value="P:mitotic cell cycle"/>
    <property type="evidence" value="ECO:0007669"/>
    <property type="project" value="UniProtKB-ARBA"/>
</dbReference>
<dbReference type="InterPro" id="IPR006671">
    <property type="entry name" value="Cyclin_N"/>
</dbReference>
<evidence type="ECO:0000259" key="7">
    <source>
        <dbReference type="SMART" id="SM01332"/>
    </source>
</evidence>
<dbReference type="Pfam" id="PF02984">
    <property type="entry name" value="Cyclin_C"/>
    <property type="match status" value="1"/>
</dbReference>
<dbReference type="Gene3D" id="1.10.472.10">
    <property type="entry name" value="Cyclin-like"/>
    <property type="match status" value="2"/>
</dbReference>
<dbReference type="GO" id="GO:0051301">
    <property type="term" value="P:cell division"/>
    <property type="evidence" value="ECO:0007669"/>
    <property type="project" value="UniProtKB-KW"/>
</dbReference>
<feature type="region of interest" description="Disordered" evidence="5">
    <location>
        <begin position="1"/>
        <end position="21"/>
    </location>
</feature>
<feature type="compositionally biased region" description="Polar residues" evidence="5">
    <location>
        <begin position="478"/>
        <end position="487"/>
    </location>
</feature>
<reference evidence="8" key="2">
    <citation type="submission" date="2024-08" db="UniProtKB">
        <authorList>
            <consortium name="EnsemblMetazoa"/>
        </authorList>
    </citation>
    <scope>IDENTIFICATION</scope>
</reference>
<dbReference type="PROSITE" id="PS00292">
    <property type="entry name" value="CYCLINS"/>
    <property type="match status" value="1"/>
</dbReference>
<dbReference type="CDD" id="cd20520">
    <property type="entry name" value="CYCLIN_CCNE_rpt2"/>
    <property type="match status" value="1"/>
</dbReference>
<keyword evidence="2 4" id="KW-0195">Cyclin</keyword>
<evidence type="ECO:0000256" key="5">
    <source>
        <dbReference type="SAM" id="MobiDB-lite"/>
    </source>
</evidence>
<evidence type="ECO:0000313" key="9">
    <source>
        <dbReference type="Proteomes" id="UP000019118"/>
    </source>
</evidence>
<protein>
    <recommendedName>
        <fullName evidence="10">Cyclin N-terminal domain-containing protein</fullName>
    </recommendedName>
</protein>
<dbReference type="InterPro" id="IPR013763">
    <property type="entry name" value="Cyclin-like_dom"/>
</dbReference>
<dbReference type="InterPro" id="IPR004367">
    <property type="entry name" value="Cyclin_C-dom"/>
</dbReference>
<keyword evidence="1" id="KW-0132">Cell division</keyword>
<dbReference type="InterPro" id="IPR048258">
    <property type="entry name" value="Cyclins_cyclin-box"/>
</dbReference>
<evidence type="ECO:0000256" key="4">
    <source>
        <dbReference type="RuleBase" id="RU000383"/>
    </source>
</evidence>
<keyword evidence="9" id="KW-1185">Reference proteome</keyword>
<feature type="domain" description="Cyclin C-terminal" evidence="7">
    <location>
        <begin position="300"/>
        <end position="439"/>
    </location>
</feature>
<sequence>MSCESDLQTTEQVPELELSTNVSDVENDELLNRLEEENYSESTKLSFRELLRIHTKQTVWGFKYGQNIRENALARDKNLQESSEKKRDSDLESNTVTEQHENFDSEPGPSTSKVCTTENDHKTPHSRKEERISRSRTSKRKNSTKQDFESPTKTRRVPLPLMNWADSKEVWMYMVYKEEASQNLRNPRLFEDFTGFMPRMRAILLDWVMEVCEVYHLRRVTYYLTVDYFDRFLSLRPDVPKSQLQLVGITCLFIASKLEEVYPPRLSEFSYVCDGACTPEDILNCELLILNSLGWDLNVMTPSDWLNLYMQIHFQAPTVIKRRLNPDTTRSFLFPQYSGYQFTRASQMIDAFSLDPGFLKFSYSTLAAAAIYFMYGKQVALDVSGIAWEHLQPCAEYMAAFYLVLRDSSDPRLTSCKSDTPQDDQGNHHFDSLRLRVPDLVKNENHSLQTHVVNMEYFEKAAILRLEQMGLKVERTYVNKNNTNSPEKSPEESQDNSTPEKSPDDQEADDLVCMYDVEKVACDAVALDDSDITISNVSSPDADIILSDDKALLTFDDILKGIVKCNQKNIPVQSPSPIKESLKDALESLD</sequence>
<feature type="region of interest" description="Disordered" evidence="5">
    <location>
        <begin position="75"/>
        <end position="152"/>
    </location>
</feature>
<dbReference type="InterPro" id="IPR039361">
    <property type="entry name" value="Cyclin"/>
</dbReference>
<comment type="similarity">
    <text evidence="4">Belongs to the cyclin family.</text>
</comment>
<evidence type="ECO:0000259" key="6">
    <source>
        <dbReference type="SMART" id="SM00385"/>
    </source>
</evidence>
<evidence type="ECO:0000256" key="3">
    <source>
        <dbReference type="ARBA" id="ARBA00023306"/>
    </source>
</evidence>
<accession>A0AAR5PD34</accession>
<evidence type="ECO:0000256" key="1">
    <source>
        <dbReference type="ARBA" id="ARBA00022618"/>
    </source>
</evidence>
<feature type="domain" description="Cyclin-like" evidence="6">
    <location>
        <begin position="206"/>
        <end position="291"/>
    </location>
</feature>
<feature type="compositionally biased region" description="Polar residues" evidence="5">
    <location>
        <begin position="108"/>
        <end position="117"/>
    </location>
</feature>
<feature type="compositionally biased region" description="Basic residues" evidence="5">
    <location>
        <begin position="134"/>
        <end position="143"/>
    </location>
</feature>
<dbReference type="SMART" id="SM01332">
    <property type="entry name" value="Cyclin_C"/>
    <property type="match status" value="1"/>
</dbReference>
<dbReference type="SMART" id="SM00385">
    <property type="entry name" value="CYCLIN"/>
    <property type="match status" value="1"/>
</dbReference>
<reference evidence="9" key="1">
    <citation type="journal article" date="2013" name="Genome Biol.">
        <title>Draft genome of the mountain pine beetle, Dendroctonus ponderosae Hopkins, a major forest pest.</title>
        <authorList>
            <person name="Keeling C.I."/>
            <person name="Yuen M.M."/>
            <person name="Liao N.Y."/>
            <person name="Docking T.R."/>
            <person name="Chan S.K."/>
            <person name="Taylor G.A."/>
            <person name="Palmquist D.L."/>
            <person name="Jackman S.D."/>
            <person name="Nguyen A."/>
            <person name="Li M."/>
            <person name="Henderson H."/>
            <person name="Janes J.K."/>
            <person name="Zhao Y."/>
            <person name="Pandoh P."/>
            <person name="Moore R."/>
            <person name="Sperling F.A."/>
            <person name="Huber D.P."/>
            <person name="Birol I."/>
            <person name="Jones S.J."/>
            <person name="Bohlmann J."/>
        </authorList>
    </citation>
    <scope>NUCLEOTIDE SEQUENCE</scope>
</reference>
<dbReference type="Proteomes" id="UP000019118">
    <property type="component" value="Unassembled WGS sequence"/>
</dbReference>
<evidence type="ECO:0000313" key="8">
    <source>
        <dbReference type="EnsemblMetazoa" id="XP_019758978.1"/>
    </source>
</evidence>
<feature type="region of interest" description="Disordered" evidence="5">
    <location>
        <begin position="478"/>
        <end position="507"/>
    </location>
</feature>
<feature type="compositionally biased region" description="Basic and acidic residues" evidence="5">
    <location>
        <begin position="118"/>
        <end position="133"/>
    </location>
</feature>
<dbReference type="InterPro" id="IPR036915">
    <property type="entry name" value="Cyclin-like_sf"/>
</dbReference>
<dbReference type="AlphaFoldDB" id="A0AAR5PD34"/>
<keyword evidence="3" id="KW-0131">Cell cycle</keyword>
<dbReference type="PANTHER" id="PTHR10177">
    <property type="entry name" value="CYCLINS"/>
    <property type="match status" value="1"/>
</dbReference>
<evidence type="ECO:0000256" key="2">
    <source>
        <dbReference type="ARBA" id="ARBA00023127"/>
    </source>
</evidence>
<organism evidence="8 9">
    <name type="scientific">Dendroctonus ponderosae</name>
    <name type="common">Mountain pine beetle</name>
    <dbReference type="NCBI Taxonomy" id="77166"/>
    <lineage>
        <taxon>Eukaryota</taxon>
        <taxon>Metazoa</taxon>
        <taxon>Ecdysozoa</taxon>
        <taxon>Arthropoda</taxon>
        <taxon>Hexapoda</taxon>
        <taxon>Insecta</taxon>
        <taxon>Pterygota</taxon>
        <taxon>Neoptera</taxon>
        <taxon>Endopterygota</taxon>
        <taxon>Coleoptera</taxon>
        <taxon>Polyphaga</taxon>
        <taxon>Cucujiformia</taxon>
        <taxon>Curculionidae</taxon>
        <taxon>Scolytinae</taxon>
        <taxon>Dendroctonus</taxon>
    </lineage>
</organism>
<evidence type="ECO:0008006" key="10">
    <source>
        <dbReference type="Google" id="ProtNLM"/>
    </source>
</evidence>
<name>A0AAR5PD34_DENPD</name>
<dbReference type="SUPFAM" id="SSF47954">
    <property type="entry name" value="Cyclin-like"/>
    <property type="match status" value="2"/>
</dbReference>
<dbReference type="EnsemblMetazoa" id="XM_019903419.1">
    <property type="protein sequence ID" value="XP_019758978.1"/>
    <property type="gene ID" value="LOC109536939"/>
</dbReference>